<comment type="pathway">
    <text evidence="10">Lipid metabolism; phospholipid metabolism.</text>
</comment>
<evidence type="ECO:0000256" key="9">
    <source>
        <dbReference type="ARBA" id="ARBA00023264"/>
    </source>
</evidence>
<keyword evidence="2 10" id="KW-0444">Lipid biosynthesis</keyword>
<dbReference type="Pfam" id="PF02660">
    <property type="entry name" value="G3P_acyltransf"/>
    <property type="match status" value="1"/>
</dbReference>
<evidence type="ECO:0000256" key="4">
    <source>
        <dbReference type="ARBA" id="ARBA00022692"/>
    </source>
</evidence>
<keyword evidence="4 10" id="KW-0812">Transmembrane</keyword>
<evidence type="ECO:0000256" key="8">
    <source>
        <dbReference type="ARBA" id="ARBA00023209"/>
    </source>
</evidence>
<gene>
    <name evidence="10" type="primary">plsY</name>
    <name evidence="11" type="ORF">FHR90_002099</name>
</gene>
<evidence type="ECO:0000256" key="6">
    <source>
        <dbReference type="ARBA" id="ARBA00023098"/>
    </source>
</evidence>
<dbReference type="SMART" id="SM01207">
    <property type="entry name" value="G3P_acyltransf"/>
    <property type="match status" value="1"/>
</dbReference>
<feature type="transmembrane region" description="Helical" evidence="10">
    <location>
        <begin position="166"/>
        <end position="189"/>
    </location>
</feature>
<dbReference type="EC" id="2.3.1.275" evidence="10"/>
<evidence type="ECO:0000256" key="10">
    <source>
        <dbReference type="HAMAP-Rule" id="MF_01043"/>
    </source>
</evidence>
<evidence type="ECO:0000313" key="12">
    <source>
        <dbReference type="Proteomes" id="UP000557688"/>
    </source>
</evidence>
<evidence type="ECO:0000256" key="5">
    <source>
        <dbReference type="ARBA" id="ARBA00022989"/>
    </source>
</evidence>
<keyword evidence="1 10" id="KW-1003">Cell membrane</keyword>
<feature type="transmembrane region" description="Helical" evidence="10">
    <location>
        <begin position="125"/>
        <end position="146"/>
    </location>
</feature>
<feature type="transmembrane region" description="Helical" evidence="10">
    <location>
        <begin position="83"/>
        <end position="113"/>
    </location>
</feature>
<organism evidence="11 12">
    <name type="scientific">Endobacter medicaginis</name>
    <dbReference type="NCBI Taxonomy" id="1181271"/>
    <lineage>
        <taxon>Bacteria</taxon>
        <taxon>Pseudomonadati</taxon>
        <taxon>Pseudomonadota</taxon>
        <taxon>Alphaproteobacteria</taxon>
        <taxon>Acetobacterales</taxon>
        <taxon>Acetobacteraceae</taxon>
        <taxon>Endobacter</taxon>
    </lineage>
</organism>
<protein>
    <recommendedName>
        <fullName evidence="10">Glycerol-3-phosphate acyltransferase</fullName>
    </recommendedName>
    <alternativeName>
        <fullName evidence="10">Acyl-PO4 G3P acyltransferase</fullName>
    </alternativeName>
    <alternativeName>
        <fullName evidence="10">Acyl-phosphate--glycerol-3-phosphate acyltransferase</fullName>
    </alternativeName>
    <alternativeName>
        <fullName evidence="10">G3P acyltransferase</fullName>
        <shortName evidence="10">GPAT</shortName>
        <ecNumber evidence="10">2.3.1.275</ecNumber>
    </alternativeName>
    <alternativeName>
        <fullName evidence="10">Lysophosphatidic acid synthase</fullName>
        <shortName evidence="10">LPA synthase</shortName>
    </alternativeName>
</protein>
<evidence type="ECO:0000313" key="11">
    <source>
        <dbReference type="EMBL" id="MBB3174263.1"/>
    </source>
</evidence>
<dbReference type="PANTHER" id="PTHR30309:SF0">
    <property type="entry name" value="GLYCEROL-3-PHOSPHATE ACYLTRANSFERASE-RELATED"/>
    <property type="match status" value="1"/>
</dbReference>
<dbReference type="EMBL" id="JACHXV010000006">
    <property type="protein sequence ID" value="MBB3174263.1"/>
    <property type="molecule type" value="Genomic_DNA"/>
</dbReference>
<keyword evidence="11" id="KW-0012">Acyltransferase</keyword>
<dbReference type="PANTHER" id="PTHR30309">
    <property type="entry name" value="INNER MEMBRANE PROTEIN YGIH"/>
    <property type="match status" value="1"/>
</dbReference>
<dbReference type="GO" id="GO:0008654">
    <property type="term" value="P:phospholipid biosynthetic process"/>
    <property type="evidence" value="ECO:0007669"/>
    <property type="project" value="UniProtKB-UniRule"/>
</dbReference>
<comment type="subcellular location">
    <subcellularLocation>
        <location evidence="10">Cell membrane</location>
        <topology evidence="10">Multi-pass membrane protein</topology>
    </subcellularLocation>
</comment>
<evidence type="ECO:0000256" key="1">
    <source>
        <dbReference type="ARBA" id="ARBA00022475"/>
    </source>
</evidence>
<comment type="caution">
    <text evidence="11">The sequence shown here is derived from an EMBL/GenBank/DDBJ whole genome shotgun (WGS) entry which is preliminary data.</text>
</comment>
<dbReference type="AlphaFoldDB" id="A0A839V0R6"/>
<name>A0A839V0R6_9PROT</name>
<dbReference type="InterPro" id="IPR003811">
    <property type="entry name" value="G3P_acylTferase_PlsY"/>
</dbReference>
<keyword evidence="5 10" id="KW-1133">Transmembrane helix</keyword>
<dbReference type="GO" id="GO:0005886">
    <property type="term" value="C:plasma membrane"/>
    <property type="evidence" value="ECO:0007669"/>
    <property type="project" value="UniProtKB-SubCell"/>
</dbReference>
<comment type="function">
    <text evidence="10">Catalyzes the transfer of an acyl group from acyl-phosphate (acyl-PO(4)) to glycerol-3-phosphate (G3P) to form lysophosphatidic acid (LPA). This enzyme utilizes acyl-phosphate as fatty acyl donor, but not acyl-CoA or acyl-ACP.</text>
</comment>
<comment type="subunit">
    <text evidence="10">Probably interacts with PlsX.</text>
</comment>
<reference evidence="11 12" key="1">
    <citation type="submission" date="2020-08" db="EMBL/GenBank/DDBJ databases">
        <title>Genomic Encyclopedia of Type Strains, Phase III (KMG-III): the genomes of soil and plant-associated and newly described type strains.</title>
        <authorList>
            <person name="Whitman W."/>
        </authorList>
    </citation>
    <scope>NUCLEOTIDE SEQUENCE [LARGE SCALE GENOMIC DNA]</scope>
    <source>
        <strain evidence="11 12">CECT 8088</strain>
    </source>
</reference>
<proteinExistence type="inferred from homology"/>
<keyword evidence="9 10" id="KW-1208">Phospholipid metabolism</keyword>
<evidence type="ECO:0000256" key="3">
    <source>
        <dbReference type="ARBA" id="ARBA00022679"/>
    </source>
</evidence>
<keyword evidence="3 10" id="KW-0808">Transferase</keyword>
<accession>A0A839V0R6</accession>
<keyword evidence="12" id="KW-1185">Reference proteome</keyword>
<feature type="transmembrane region" description="Helical" evidence="10">
    <location>
        <begin position="6"/>
        <end position="28"/>
    </location>
</feature>
<comment type="catalytic activity">
    <reaction evidence="10">
        <text>an acyl phosphate + sn-glycerol 3-phosphate = a 1-acyl-sn-glycero-3-phosphate + phosphate</text>
        <dbReference type="Rhea" id="RHEA:34075"/>
        <dbReference type="ChEBI" id="CHEBI:43474"/>
        <dbReference type="ChEBI" id="CHEBI:57597"/>
        <dbReference type="ChEBI" id="CHEBI:57970"/>
        <dbReference type="ChEBI" id="CHEBI:59918"/>
        <dbReference type="EC" id="2.3.1.275"/>
    </reaction>
</comment>
<dbReference type="UniPathway" id="UPA00085"/>
<dbReference type="GO" id="GO:0043772">
    <property type="term" value="F:acyl-phosphate glycerol-3-phosphate acyltransferase activity"/>
    <property type="evidence" value="ECO:0007669"/>
    <property type="project" value="UniProtKB-UniRule"/>
</dbReference>
<keyword evidence="8 10" id="KW-0594">Phospholipid biosynthesis</keyword>
<dbReference type="Proteomes" id="UP000557688">
    <property type="component" value="Unassembled WGS sequence"/>
</dbReference>
<evidence type="ECO:0000256" key="7">
    <source>
        <dbReference type="ARBA" id="ARBA00023136"/>
    </source>
</evidence>
<keyword evidence="7 10" id="KW-0472">Membrane</keyword>
<dbReference type="HAMAP" id="MF_01043">
    <property type="entry name" value="PlsY"/>
    <property type="match status" value="1"/>
</dbReference>
<sequence>MMDSTAMFRLAVAVVAYGLGSIPFGLIVTRLGGAGDIRAIGSGNIGATNVLRTGRKGLAAATLLLDGLKGVVAVAGARMAAHLWFAAIPSVAVAAACIAAVAAVVGHCFPVWLRFHGGKGVSTALGVAFALDWRVGLLCAACWLVTARLTRISSAGALVAIGLLPVFLWALDGVWPAVAGLAVAVIVFGRHHENIARLRAGTEPRIGQRSRSA</sequence>
<comment type="similarity">
    <text evidence="10">Belongs to the PlsY family.</text>
</comment>
<evidence type="ECO:0000256" key="2">
    <source>
        <dbReference type="ARBA" id="ARBA00022516"/>
    </source>
</evidence>
<keyword evidence="6 10" id="KW-0443">Lipid metabolism</keyword>
<dbReference type="NCBIfam" id="TIGR00023">
    <property type="entry name" value="glycerol-3-phosphate 1-O-acyltransferase PlsY"/>
    <property type="match status" value="1"/>
</dbReference>